<dbReference type="PANTHER" id="PTHR42085:SF1">
    <property type="entry name" value="F-BOX DOMAIN-CONTAINING PROTEIN"/>
    <property type="match status" value="1"/>
</dbReference>
<reference evidence="3 4" key="1">
    <citation type="submission" date="2019-09" db="EMBL/GenBank/DDBJ databases">
        <title>The hologenome of the rock-dwelling lichen Lasallia pustulata.</title>
        <authorList>
            <person name="Greshake Tzovaras B."/>
            <person name="Segers F."/>
            <person name="Bicker A."/>
            <person name="Dal Grande F."/>
            <person name="Otte J."/>
            <person name="Hankeln T."/>
            <person name="Schmitt I."/>
            <person name="Ebersberger I."/>
        </authorList>
    </citation>
    <scope>NUCLEOTIDE SEQUENCE [LARGE SCALE GENOMIC DNA]</scope>
    <source>
        <strain evidence="3">A1-1</strain>
    </source>
</reference>
<proteinExistence type="predicted"/>
<gene>
    <name evidence="3" type="ORF">FRX48_00966</name>
</gene>
<evidence type="ECO:0000313" key="4">
    <source>
        <dbReference type="Proteomes" id="UP000324767"/>
    </source>
</evidence>
<dbReference type="EMBL" id="VXIT01000001">
    <property type="protein sequence ID" value="KAA6416246.1"/>
    <property type="molecule type" value="Genomic_DNA"/>
</dbReference>
<evidence type="ECO:0000259" key="2">
    <source>
        <dbReference type="Pfam" id="PF24864"/>
    </source>
</evidence>
<accession>A0A5M8Q223</accession>
<dbReference type="Proteomes" id="UP000324767">
    <property type="component" value="Unassembled WGS sequence"/>
</dbReference>
<dbReference type="OrthoDB" id="5413827at2759"/>
<dbReference type="PANTHER" id="PTHR42085">
    <property type="entry name" value="F-BOX DOMAIN-CONTAINING PROTEIN"/>
    <property type="match status" value="1"/>
</dbReference>
<comment type="caution">
    <text evidence="3">The sequence shown here is derived from an EMBL/GenBank/DDBJ whole genome shotgun (WGS) entry which is preliminary data.</text>
</comment>
<dbReference type="InterPro" id="IPR038883">
    <property type="entry name" value="AN11006-like"/>
</dbReference>
<dbReference type="InterPro" id="IPR056632">
    <property type="entry name" value="DUF7730"/>
</dbReference>
<name>A0A5M8Q223_9LECA</name>
<feature type="region of interest" description="Disordered" evidence="1">
    <location>
        <begin position="171"/>
        <end position="190"/>
    </location>
</feature>
<feature type="domain" description="DUF7730" evidence="2">
    <location>
        <begin position="2"/>
        <end position="94"/>
    </location>
</feature>
<dbReference type="AlphaFoldDB" id="A0A5M8Q223"/>
<organism evidence="3 4">
    <name type="scientific">Lasallia pustulata</name>
    <dbReference type="NCBI Taxonomy" id="136370"/>
    <lineage>
        <taxon>Eukaryota</taxon>
        <taxon>Fungi</taxon>
        <taxon>Dikarya</taxon>
        <taxon>Ascomycota</taxon>
        <taxon>Pezizomycotina</taxon>
        <taxon>Lecanoromycetes</taxon>
        <taxon>OSLEUM clade</taxon>
        <taxon>Umbilicariomycetidae</taxon>
        <taxon>Umbilicariales</taxon>
        <taxon>Umbilicariaceae</taxon>
        <taxon>Lasallia</taxon>
    </lineage>
</organism>
<sequence>MRLPPELRVRIHDEIPVSDKPIRISGQKLEMRRKSKVQRRRKEVTKGENERRNSVIHTVLAVVHTCRQVYFEAAPRYYVLNTFSLCREYVWTRIREFFTDIGPRNKDSIAKIELFGPSNWEILGLENLNGAKSLTIVLASWYIHFDIEKPDFKETWIKRVEELLQGYEDAGEGETSESFPAKLGGQGQSQKCHLLFDRNGRRG</sequence>
<evidence type="ECO:0000313" key="3">
    <source>
        <dbReference type="EMBL" id="KAA6416246.1"/>
    </source>
</evidence>
<protein>
    <recommendedName>
        <fullName evidence="2">DUF7730 domain-containing protein</fullName>
    </recommendedName>
</protein>
<dbReference type="Pfam" id="PF24864">
    <property type="entry name" value="DUF7730"/>
    <property type="match status" value="1"/>
</dbReference>
<evidence type="ECO:0000256" key="1">
    <source>
        <dbReference type="SAM" id="MobiDB-lite"/>
    </source>
</evidence>